<protein>
    <submittedName>
        <fullName evidence="1">Uncharacterized protein</fullName>
    </submittedName>
</protein>
<name>A0ABW5KIF5_9SPHI</name>
<gene>
    <name evidence="1" type="ORF">ACFSR5_13995</name>
</gene>
<evidence type="ECO:0000313" key="2">
    <source>
        <dbReference type="Proteomes" id="UP001597545"/>
    </source>
</evidence>
<organism evidence="1 2">
    <name type="scientific">Sphingobacterium suaedae</name>
    <dbReference type="NCBI Taxonomy" id="1686402"/>
    <lineage>
        <taxon>Bacteria</taxon>
        <taxon>Pseudomonadati</taxon>
        <taxon>Bacteroidota</taxon>
        <taxon>Sphingobacteriia</taxon>
        <taxon>Sphingobacteriales</taxon>
        <taxon>Sphingobacteriaceae</taxon>
        <taxon>Sphingobacterium</taxon>
    </lineage>
</organism>
<dbReference type="EMBL" id="JBHULR010000005">
    <property type="protein sequence ID" value="MFD2548759.1"/>
    <property type="molecule type" value="Genomic_DNA"/>
</dbReference>
<dbReference type="RefSeq" id="WP_380904827.1">
    <property type="nucleotide sequence ID" value="NZ_JBHUEG010000004.1"/>
</dbReference>
<comment type="caution">
    <text evidence="1">The sequence shown here is derived from an EMBL/GenBank/DDBJ whole genome shotgun (WGS) entry which is preliminary data.</text>
</comment>
<accession>A0ABW5KIF5</accession>
<proteinExistence type="predicted"/>
<sequence>MVTGKLQIEGEVIHVVVQHCTNLNGWLRGLAAPEDGDTVGRVSYKGRNFQ</sequence>
<dbReference type="Proteomes" id="UP001597545">
    <property type="component" value="Unassembled WGS sequence"/>
</dbReference>
<evidence type="ECO:0000313" key="1">
    <source>
        <dbReference type="EMBL" id="MFD2548759.1"/>
    </source>
</evidence>
<reference evidence="2" key="1">
    <citation type="journal article" date="2019" name="Int. J. Syst. Evol. Microbiol.">
        <title>The Global Catalogue of Microorganisms (GCM) 10K type strain sequencing project: providing services to taxonomists for standard genome sequencing and annotation.</title>
        <authorList>
            <consortium name="The Broad Institute Genomics Platform"/>
            <consortium name="The Broad Institute Genome Sequencing Center for Infectious Disease"/>
            <person name="Wu L."/>
            <person name="Ma J."/>
        </authorList>
    </citation>
    <scope>NUCLEOTIDE SEQUENCE [LARGE SCALE GENOMIC DNA]</scope>
    <source>
        <strain evidence="2">KCTC 42662</strain>
    </source>
</reference>
<keyword evidence="2" id="KW-1185">Reference proteome</keyword>